<dbReference type="GO" id="GO:0071949">
    <property type="term" value="F:FAD binding"/>
    <property type="evidence" value="ECO:0007669"/>
    <property type="project" value="InterPro"/>
</dbReference>
<dbReference type="Proteomes" id="UP000471298">
    <property type="component" value="Unassembled WGS sequence"/>
</dbReference>
<dbReference type="InterPro" id="IPR004113">
    <property type="entry name" value="FAD-bd_oxidored_4_C"/>
</dbReference>
<dbReference type="InterPro" id="IPR016164">
    <property type="entry name" value="FAD-linked_Oxase-like_C"/>
</dbReference>
<comment type="cofactor">
    <cofactor evidence="1">
        <name>FAD</name>
        <dbReference type="ChEBI" id="CHEBI:57692"/>
    </cofactor>
</comment>
<dbReference type="GO" id="GO:0003824">
    <property type="term" value="F:catalytic activity"/>
    <property type="evidence" value="ECO:0007669"/>
    <property type="project" value="InterPro"/>
</dbReference>
<dbReference type="Gene3D" id="3.30.70.2740">
    <property type="match status" value="1"/>
</dbReference>
<sequence length="482" mass="52503">MSQQHTTTPDALIPALKLIVGEANLLLSGVHDDALTPYLEESRQRVNSVCQCIVFPSTTAEVAQIVATCRHHKTPIVPIGGNSGRCLGAHSDDPATVMLSLKKLNRVREIDIANRTITVEAGCILQTIQETAEKHGLFFPLSLGAEGSCQIGGNLATNAGGINVLRYGNTRDLTLGVEAVIPNGTVFNGLSALRKDNTGYDLKNLLIGSEGTLGIITAATFTLSPPERNNEHGFIAVNTIEDAITCLHQTNQVFTGKVSCFEIIPNLAMQWLEKHSDLRCPIGNNHPWYIWYKIASANPDDSLAEDNLACLEALMEDGIVIDATVSQNEAMKTLFWQIRETLVEVQKFEGASVKFDVSVPISSVAKLINTGYTVVNDLCPDIRPYPFGHLGDGNIHFNLSRPETMSDETFVNHYKATLVEALHDLVDGLDGSFSAEHGIGSQKIADMAKYKDPIALDMMRRIKHAFDPLNLMNPGKVIPPLK</sequence>
<keyword evidence="3" id="KW-0285">Flavoprotein</keyword>
<keyword evidence="7" id="KW-1185">Reference proteome</keyword>
<evidence type="ECO:0000256" key="3">
    <source>
        <dbReference type="ARBA" id="ARBA00022630"/>
    </source>
</evidence>
<proteinExistence type="inferred from homology"/>
<dbReference type="Gene3D" id="3.30.43.10">
    <property type="entry name" value="Uridine Diphospho-n-acetylenolpyruvylglucosamine Reductase, domain 2"/>
    <property type="match status" value="1"/>
</dbReference>
<comment type="similarity">
    <text evidence="2">Belongs to the FAD-binding oxidoreductase/transferase type 4 family.</text>
</comment>
<comment type="caution">
    <text evidence="6">The sequence shown here is derived from an EMBL/GenBank/DDBJ whole genome shotgun (WGS) entry which is preliminary data.</text>
</comment>
<evidence type="ECO:0000313" key="7">
    <source>
        <dbReference type="Proteomes" id="UP000471298"/>
    </source>
</evidence>
<dbReference type="RefSeq" id="WP_152809199.1">
    <property type="nucleotide sequence ID" value="NZ_WHNW01000002.1"/>
</dbReference>
<keyword evidence="4" id="KW-0274">FAD</keyword>
<evidence type="ECO:0000259" key="5">
    <source>
        <dbReference type="PROSITE" id="PS51387"/>
    </source>
</evidence>
<dbReference type="GO" id="GO:0022904">
    <property type="term" value="P:respiratory electron transport chain"/>
    <property type="evidence" value="ECO:0007669"/>
    <property type="project" value="TreeGrafter"/>
</dbReference>
<dbReference type="Pfam" id="PF02913">
    <property type="entry name" value="FAD-oxidase_C"/>
    <property type="match status" value="1"/>
</dbReference>
<gene>
    <name evidence="6" type="ORF">GCU85_03005</name>
</gene>
<reference evidence="6 7" key="1">
    <citation type="submission" date="2019-10" db="EMBL/GenBank/DDBJ databases">
        <title>Cardiobacteriales fam. a chemoheterotrophic member of the order Cardiobacteriales, and proposal of Cardiobacteriales fam. nov.</title>
        <authorList>
            <person name="Wang C."/>
        </authorList>
    </citation>
    <scope>NUCLEOTIDE SEQUENCE [LARGE SCALE GENOMIC DNA]</scope>
    <source>
        <strain evidence="6 7">ML27</strain>
    </source>
</reference>
<dbReference type="SUPFAM" id="SSF56176">
    <property type="entry name" value="FAD-binding/transporter-associated domain-like"/>
    <property type="match status" value="1"/>
</dbReference>
<dbReference type="InterPro" id="IPR016167">
    <property type="entry name" value="FAD-bd_PCMH_sub1"/>
</dbReference>
<dbReference type="FunFam" id="1.10.45.10:FF:000001">
    <property type="entry name" value="D-lactate dehydrogenase mitochondrial"/>
    <property type="match status" value="1"/>
</dbReference>
<dbReference type="AlphaFoldDB" id="A0A6N7EX47"/>
<dbReference type="InterPro" id="IPR036318">
    <property type="entry name" value="FAD-bd_PCMH-like_sf"/>
</dbReference>
<dbReference type="Gene3D" id="1.10.45.10">
    <property type="entry name" value="Vanillyl-alcohol Oxidase, Chain A, domain 4"/>
    <property type="match status" value="1"/>
</dbReference>
<evidence type="ECO:0000256" key="4">
    <source>
        <dbReference type="ARBA" id="ARBA00022827"/>
    </source>
</evidence>
<dbReference type="PANTHER" id="PTHR43716">
    <property type="entry name" value="D-2-HYDROXYGLUTARATE DEHYDROGENASE, MITOCHONDRIAL"/>
    <property type="match status" value="1"/>
</dbReference>
<dbReference type="Pfam" id="PF01565">
    <property type="entry name" value="FAD_binding_4"/>
    <property type="match status" value="1"/>
</dbReference>
<dbReference type="SUPFAM" id="SSF55103">
    <property type="entry name" value="FAD-linked oxidases, C-terminal domain"/>
    <property type="match status" value="1"/>
</dbReference>
<dbReference type="InterPro" id="IPR016171">
    <property type="entry name" value="Vanillyl_alc_oxidase_C-sub2"/>
</dbReference>
<evidence type="ECO:0000256" key="1">
    <source>
        <dbReference type="ARBA" id="ARBA00001974"/>
    </source>
</evidence>
<dbReference type="InterPro" id="IPR051264">
    <property type="entry name" value="FAD-oxidored/transferase_4"/>
</dbReference>
<dbReference type="InterPro" id="IPR016169">
    <property type="entry name" value="FAD-bd_PCMH_sub2"/>
</dbReference>
<dbReference type="InParanoid" id="A0A6N7EX47"/>
<name>A0A6N7EX47_9GAMM</name>
<dbReference type="FunCoup" id="A0A6N7EX47">
    <property type="interactions" value="393"/>
</dbReference>
<evidence type="ECO:0000256" key="2">
    <source>
        <dbReference type="ARBA" id="ARBA00008000"/>
    </source>
</evidence>
<dbReference type="PROSITE" id="PS51387">
    <property type="entry name" value="FAD_PCMH"/>
    <property type="match status" value="1"/>
</dbReference>
<accession>A0A6N7EX47</accession>
<organism evidence="6 7">
    <name type="scientific">Ostreibacterium oceani</name>
    <dbReference type="NCBI Taxonomy" id="2654998"/>
    <lineage>
        <taxon>Bacteria</taxon>
        <taxon>Pseudomonadati</taxon>
        <taxon>Pseudomonadota</taxon>
        <taxon>Gammaproteobacteria</taxon>
        <taxon>Cardiobacteriales</taxon>
        <taxon>Ostreibacteriaceae</taxon>
        <taxon>Ostreibacterium</taxon>
    </lineage>
</organism>
<dbReference type="Gene3D" id="3.30.70.2190">
    <property type="match status" value="1"/>
</dbReference>
<dbReference type="PANTHER" id="PTHR43716:SF2">
    <property type="entry name" value="BLL6224 PROTEIN"/>
    <property type="match status" value="1"/>
</dbReference>
<feature type="domain" description="FAD-binding PCMH-type" evidence="5">
    <location>
        <begin position="46"/>
        <end position="226"/>
    </location>
</feature>
<dbReference type="EMBL" id="WHNW01000002">
    <property type="protein sequence ID" value="MPV85707.1"/>
    <property type="molecule type" value="Genomic_DNA"/>
</dbReference>
<dbReference type="Gene3D" id="3.30.465.10">
    <property type="match status" value="1"/>
</dbReference>
<dbReference type="InterPro" id="IPR016166">
    <property type="entry name" value="FAD-bd_PCMH"/>
</dbReference>
<dbReference type="InterPro" id="IPR006094">
    <property type="entry name" value="Oxid_FAD_bind_N"/>
</dbReference>
<evidence type="ECO:0000313" key="6">
    <source>
        <dbReference type="EMBL" id="MPV85707.1"/>
    </source>
</evidence>
<protein>
    <submittedName>
        <fullName evidence="6">FAD-binding protein</fullName>
    </submittedName>
</protein>